<dbReference type="GO" id="GO:0016787">
    <property type="term" value="F:hydrolase activity"/>
    <property type="evidence" value="ECO:0007669"/>
    <property type="project" value="UniProtKB-KW"/>
</dbReference>
<dbReference type="Pfam" id="PF13087">
    <property type="entry name" value="AAA_12"/>
    <property type="match status" value="1"/>
</dbReference>
<protein>
    <recommendedName>
        <fullName evidence="10">RNA helicase</fullName>
    </recommendedName>
</protein>
<keyword evidence="5" id="KW-0067">ATP-binding</keyword>
<dbReference type="InterPro" id="IPR050534">
    <property type="entry name" value="Coronavir_polyprotein_1ab"/>
</dbReference>
<evidence type="ECO:0000259" key="6">
    <source>
        <dbReference type="Pfam" id="PF13086"/>
    </source>
</evidence>
<dbReference type="OrthoDB" id="9757917at2"/>
<evidence type="ECO:0000256" key="4">
    <source>
        <dbReference type="ARBA" id="ARBA00022806"/>
    </source>
</evidence>
<keyword evidence="3" id="KW-0378">Hydrolase</keyword>
<dbReference type="Proteomes" id="UP000256695">
    <property type="component" value="Unassembled WGS sequence"/>
</dbReference>
<evidence type="ECO:0000256" key="5">
    <source>
        <dbReference type="ARBA" id="ARBA00022840"/>
    </source>
</evidence>
<dbReference type="PANTHER" id="PTHR43788">
    <property type="entry name" value="DNA2/NAM7 HELICASE FAMILY MEMBER"/>
    <property type="match status" value="1"/>
</dbReference>
<dbReference type="AlphaFoldDB" id="A0A3D8JA21"/>
<dbReference type="GO" id="GO:0043139">
    <property type="term" value="F:5'-3' DNA helicase activity"/>
    <property type="evidence" value="ECO:0007669"/>
    <property type="project" value="TreeGrafter"/>
</dbReference>
<dbReference type="RefSeq" id="WP_115578577.1">
    <property type="nucleotide sequence ID" value="NZ_NXLX01000003.1"/>
</dbReference>
<evidence type="ECO:0000259" key="7">
    <source>
        <dbReference type="Pfam" id="PF13087"/>
    </source>
</evidence>
<name>A0A3D8JA21_9HELI</name>
<reference evidence="8 9" key="1">
    <citation type="submission" date="2018-04" db="EMBL/GenBank/DDBJ databases">
        <title>Novel Campyloabacter and Helicobacter Species and Strains.</title>
        <authorList>
            <person name="Mannion A.J."/>
            <person name="Shen Z."/>
            <person name="Fox J.G."/>
        </authorList>
    </citation>
    <scope>NUCLEOTIDE SEQUENCE [LARGE SCALE GENOMIC DNA]</scope>
    <source>
        <strain evidence="8 9">MIT 04-9362</strain>
    </source>
</reference>
<dbReference type="Pfam" id="PF13086">
    <property type="entry name" value="AAA_11"/>
    <property type="match status" value="1"/>
</dbReference>
<feature type="domain" description="DNA2/NAM7 helicase helicase" evidence="6">
    <location>
        <begin position="140"/>
        <end position="246"/>
    </location>
</feature>
<comment type="similarity">
    <text evidence="1">Belongs to the DNA2/NAM7 helicase family.</text>
</comment>
<proteinExistence type="inferred from homology"/>
<comment type="caution">
    <text evidence="8">The sequence shown here is derived from an EMBL/GenBank/DDBJ whole genome shotgun (WGS) entry which is preliminary data.</text>
</comment>
<accession>A0A3D8JA21</accession>
<dbReference type="SUPFAM" id="SSF52540">
    <property type="entry name" value="P-loop containing nucleoside triphosphate hydrolases"/>
    <property type="match status" value="1"/>
</dbReference>
<keyword evidence="2" id="KW-0547">Nucleotide-binding</keyword>
<keyword evidence="4" id="KW-0347">Helicase</keyword>
<dbReference type="GO" id="GO:0005524">
    <property type="term" value="F:ATP binding"/>
    <property type="evidence" value="ECO:0007669"/>
    <property type="project" value="UniProtKB-KW"/>
</dbReference>
<evidence type="ECO:0000313" key="9">
    <source>
        <dbReference type="Proteomes" id="UP000256695"/>
    </source>
</evidence>
<dbReference type="PANTHER" id="PTHR43788:SF8">
    <property type="entry name" value="DNA-BINDING PROTEIN SMUBP-2"/>
    <property type="match status" value="1"/>
</dbReference>
<evidence type="ECO:0000256" key="3">
    <source>
        <dbReference type="ARBA" id="ARBA00022801"/>
    </source>
</evidence>
<evidence type="ECO:0000256" key="1">
    <source>
        <dbReference type="ARBA" id="ARBA00007913"/>
    </source>
</evidence>
<evidence type="ECO:0008006" key="10">
    <source>
        <dbReference type="Google" id="ProtNLM"/>
    </source>
</evidence>
<evidence type="ECO:0000313" key="8">
    <source>
        <dbReference type="EMBL" id="RDU74282.1"/>
    </source>
</evidence>
<dbReference type="InterPro" id="IPR027417">
    <property type="entry name" value="P-loop_NTPase"/>
</dbReference>
<dbReference type="InterPro" id="IPR041679">
    <property type="entry name" value="DNA2/NAM7-like_C"/>
</dbReference>
<dbReference type="Gene3D" id="3.40.50.300">
    <property type="entry name" value="P-loop containing nucleotide triphosphate hydrolases"/>
    <property type="match status" value="2"/>
</dbReference>
<gene>
    <name evidence="8" type="ORF">CQA57_02035</name>
</gene>
<dbReference type="EMBL" id="NXLX01000003">
    <property type="protein sequence ID" value="RDU74282.1"/>
    <property type="molecule type" value="Genomic_DNA"/>
</dbReference>
<organism evidence="8 9">
    <name type="scientific">Helicobacter anseris</name>
    <dbReference type="NCBI Taxonomy" id="375926"/>
    <lineage>
        <taxon>Bacteria</taxon>
        <taxon>Pseudomonadati</taxon>
        <taxon>Campylobacterota</taxon>
        <taxon>Epsilonproteobacteria</taxon>
        <taxon>Campylobacterales</taxon>
        <taxon>Helicobacteraceae</taxon>
        <taxon>Helicobacter</taxon>
    </lineage>
</organism>
<sequence length="543" mass="62904">MQDILIQSCQLYYDYLLHSAKGVQNLDFIKYEIRDNAFVFLFKNKIVTLDSVVFQTLETSFFLDDERVLHSQYYDDLKRLEIEVSEDLRFELLQALQVGGLKIYSDLKFLVLNLKNFFLEFTPKFPEVKKVTQVYENLKLSIEQQKAFSSILNSGVSYVWGPPGCGKTQFVLFEALMYFLQKGEKVCVLAPTNSALDIILESLIFRLDSLEIDRSKILRFGMPSAHFMANFKEVCDPNFIRQKNQVDLFVQNLSPKDRIAETIIFAMTIDGFIKRYAGLQIKFSHIFLDECAFTPLIKALALCVDNTPLTLFGDHKQLSPICEMPEKDMMGENSIARLWNFSALFLEDFFFNKDLLKKTITSEPQLSKINMFALNETYRYGNNLAQILNTEIYRMKNPLIGLGETTDIFYVDIGSFQYDNDLSSTSEANGVLRVYQKNKHRDCGIITPFKKQKELIVDLGVPQDAVTTIHSSQGREFDIVIFSPVRLHYYLTDSRNLEALFALNVAISRLKKQLIIVCDYHFWIKQKNQFLCKILEQAFKYIL</sequence>
<feature type="domain" description="DNA2/NAM7 helicase-like C-terminal" evidence="7">
    <location>
        <begin position="437"/>
        <end position="519"/>
    </location>
</feature>
<dbReference type="InterPro" id="IPR041677">
    <property type="entry name" value="DNA2/NAM7_AAA_11"/>
</dbReference>
<keyword evidence="9" id="KW-1185">Reference proteome</keyword>
<evidence type="ECO:0000256" key="2">
    <source>
        <dbReference type="ARBA" id="ARBA00022741"/>
    </source>
</evidence>